<organism evidence="3 4">
    <name type="scientific">Butyricicoccus intestinisimiae</name>
    <dbReference type="NCBI Taxonomy" id="2841509"/>
    <lineage>
        <taxon>Bacteria</taxon>
        <taxon>Bacillati</taxon>
        <taxon>Bacillota</taxon>
        <taxon>Clostridia</taxon>
        <taxon>Eubacteriales</taxon>
        <taxon>Butyricicoccaceae</taxon>
        <taxon>Butyricicoccus</taxon>
    </lineage>
</organism>
<dbReference type="PROSITE" id="PS50943">
    <property type="entry name" value="HTH_CROC1"/>
    <property type="match status" value="1"/>
</dbReference>
<reference evidence="3 4" key="1">
    <citation type="submission" date="2021-06" db="EMBL/GenBank/DDBJ databases">
        <authorList>
            <person name="Sun Q."/>
            <person name="Li D."/>
        </authorList>
    </citation>
    <scope>NUCLEOTIDE SEQUENCE [LARGE SCALE GENOMIC DNA]</scope>
    <source>
        <strain evidence="3 4">MSJd-7</strain>
    </source>
</reference>
<name>A0ABS6ES49_9FIRM</name>
<protein>
    <submittedName>
        <fullName evidence="3">Helix-turn-helix domain-containing protein</fullName>
    </submittedName>
</protein>
<dbReference type="Pfam" id="PF01381">
    <property type="entry name" value="HTH_3"/>
    <property type="match status" value="1"/>
</dbReference>
<sequence>MINVGERMKYIRRKYNLTQKQLAKQVGVSVSAISAYETGKYDPSCAVLIRFICIFDVSADFLLGLSERDAIILHLDKNERNVLNKLVSILPVK</sequence>
<evidence type="ECO:0000259" key="2">
    <source>
        <dbReference type="PROSITE" id="PS50943"/>
    </source>
</evidence>
<evidence type="ECO:0000313" key="4">
    <source>
        <dbReference type="Proteomes" id="UP000783588"/>
    </source>
</evidence>
<keyword evidence="1" id="KW-0238">DNA-binding</keyword>
<keyword evidence="4" id="KW-1185">Reference proteome</keyword>
<proteinExistence type="predicted"/>
<dbReference type="PANTHER" id="PTHR46558:SF11">
    <property type="entry name" value="HTH-TYPE TRANSCRIPTIONAL REGULATOR XRE"/>
    <property type="match status" value="1"/>
</dbReference>
<dbReference type="CDD" id="cd00093">
    <property type="entry name" value="HTH_XRE"/>
    <property type="match status" value="1"/>
</dbReference>
<feature type="domain" description="HTH cro/C1-type" evidence="2">
    <location>
        <begin position="8"/>
        <end position="62"/>
    </location>
</feature>
<dbReference type="PANTHER" id="PTHR46558">
    <property type="entry name" value="TRACRIPTIONAL REGULATORY PROTEIN-RELATED-RELATED"/>
    <property type="match status" value="1"/>
</dbReference>
<evidence type="ECO:0000313" key="3">
    <source>
        <dbReference type="EMBL" id="MBU5490521.1"/>
    </source>
</evidence>
<dbReference type="InterPro" id="IPR001387">
    <property type="entry name" value="Cro/C1-type_HTH"/>
</dbReference>
<comment type="caution">
    <text evidence="3">The sequence shown here is derived from an EMBL/GenBank/DDBJ whole genome shotgun (WGS) entry which is preliminary data.</text>
</comment>
<dbReference type="Proteomes" id="UP000783588">
    <property type="component" value="Unassembled WGS sequence"/>
</dbReference>
<gene>
    <name evidence="3" type="ORF">KQI75_07790</name>
</gene>
<accession>A0ABS6ES49</accession>
<evidence type="ECO:0000256" key="1">
    <source>
        <dbReference type="ARBA" id="ARBA00023125"/>
    </source>
</evidence>
<dbReference type="EMBL" id="JAHLQI010000003">
    <property type="protein sequence ID" value="MBU5490521.1"/>
    <property type="molecule type" value="Genomic_DNA"/>
</dbReference>
<dbReference type="SMART" id="SM00530">
    <property type="entry name" value="HTH_XRE"/>
    <property type="match status" value="1"/>
</dbReference>